<dbReference type="Proteomes" id="UP000273405">
    <property type="component" value="Unassembled WGS sequence"/>
</dbReference>
<comment type="caution">
    <text evidence="1">The sequence shown here is derived from an EMBL/GenBank/DDBJ whole genome shotgun (WGS) entry which is preliminary data.</text>
</comment>
<evidence type="ECO:0000313" key="1">
    <source>
        <dbReference type="EMBL" id="RKH43782.1"/>
    </source>
</evidence>
<protein>
    <recommendedName>
        <fullName evidence="3">Lipoprotein</fullName>
    </recommendedName>
</protein>
<reference evidence="2" key="1">
    <citation type="submission" date="2018-09" db="EMBL/GenBank/DDBJ databases">
        <authorList>
            <person name="Livingstone P.G."/>
            <person name="Whitworth D.E."/>
        </authorList>
    </citation>
    <scope>NUCLEOTIDE SEQUENCE [LARGE SCALE GENOMIC DNA]</scope>
    <source>
        <strain evidence="2">CA040B</strain>
    </source>
</reference>
<organism evidence="1 2">
    <name type="scientific">Corallococcus sicarius</name>
    <dbReference type="NCBI Taxonomy" id="2316726"/>
    <lineage>
        <taxon>Bacteria</taxon>
        <taxon>Pseudomonadati</taxon>
        <taxon>Myxococcota</taxon>
        <taxon>Myxococcia</taxon>
        <taxon>Myxococcales</taxon>
        <taxon>Cystobacterineae</taxon>
        <taxon>Myxococcaceae</taxon>
        <taxon>Corallococcus</taxon>
    </lineage>
</organism>
<accession>A0A3A8NUT6</accession>
<dbReference type="PROSITE" id="PS51257">
    <property type="entry name" value="PROKAR_LIPOPROTEIN"/>
    <property type="match status" value="1"/>
</dbReference>
<evidence type="ECO:0000313" key="2">
    <source>
        <dbReference type="Proteomes" id="UP000273405"/>
    </source>
</evidence>
<dbReference type="SUPFAM" id="SSF50969">
    <property type="entry name" value="YVTN repeat-like/Quinoprotein amine dehydrogenase"/>
    <property type="match status" value="1"/>
</dbReference>
<evidence type="ECO:0008006" key="3">
    <source>
        <dbReference type="Google" id="ProtNLM"/>
    </source>
</evidence>
<gene>
    <name evidence="1" type="ORF">D7X12_12325</name>
</gene>
<dbReference type="AlphaFoldDB" id="A0A3A8NUT6"/>
<dbReference type="OrthoDB" id="5378776at2"/>
<dbReference type="Pfam" id="PF08309">
    <property type="entry name" value="LVIVD"/>
    <property type="match status" value="1"/>
</dbReference>
<proteinExistence type="predicted"/>
<name>A0A3A8NUT6_9BACT</name>
<dbReference type="InterPro" id="IPR011044">
    <property type="entry name" value="Quino_amine_DH_bsu"/>
</dbReference>
<keyword evidence="2" id="KW-1185">Reference proteome</keyword>
<dbReference type="EMBL" id="RAWG01000061">
    <property type="protein sequence ID" value="RKH43782.1"/>
    <property type="molecule type" value="Genomic_DNA"/>
</dbReference>
<dbReference type="InterPro" id="IPR013211">
    <property type="entry name" value="LVIVD"/>
</dbReference>
<sequence length="528" mass="57472">MTSLARFLGPGLLACALSLSGCKSDWNIMEEPDPEPPDAGPVVELTDYVDVEPDVSCRDADYRQPRANCQDSSSFDLSGCDLAALGSVEPRGTYRAILRYHADSTFGAGFRVGTQDLPGTFLGQPLVHQQVDRTGFFITGEYTTTTRNVQQYALAGCRVPEPGRITGCFVRCTAGVPDFSGTFDARRMTWGQETTPHGMRLVSESAVPRTDPVDVYVTKGHAYVVSLNGSAEAGGLSVFDLADKLRPVLVANLNLPNDSNWNGVWAKGDALYVASASSGVIVYDISRPAAPQYVRSLPGGPINVHTVFVDGDRLYAMSPSPNRETLLFDVSAPLEPQLRSRISVPREDVNSYPHDAFAYQGRLYVNHARTGYVVLDMTHPDNAPVLGAYAFAGQYSHANAVGTFGERTIAFEGGERPGAHLRVLDVTDPANIRLIAQVKKRAQTSIHNMVLKGTRLYVAWYHEGVRVFDVADPEHPKEIAAFNTFEELHPRATDSLYQGAIGIRVPGDGFVYVVDQARGLMVFEEPAP</sequence>
<dbReference type="RefSeq" id="WP_120625468.1">
    <property type="nucleotide sequence ID" value="NZ_RAWG01000061.1"/>
</dbReference>